<dbReference type="EMBL" id="JADBHS010000001">
    <property type="protein sequence ID" value="MBE2985566.1"/>
    <property type="molecule type" value="Genomic_DNA"/>
</dbReference>
<dbReference type="RefSeq" id="WP_169971549.1">
    <property type="nucleotide sequence ID" value="NZ_JADBHS010000001.1"/>
</dbReference>
<sequence>MSIREKYISILRELNIEAQIMFKSEDKSIDEMSKEVYQSNYYTLFNCLIKNVLRRYRNNTNIITFEENSKISATRLQQIVLERKDFPNHHNN</sequence>
<gene>
    <name evidence="1" type="ORF">CCAL12919_00255</name>
</gene>
<accession>A0ABD4JGY8</accession>
<protein>
    <submittedName>
        <fullName evidence="1">Uncharacterized protein</fullName>
    </submittedName>
</protein>
<comment type="caution">
    <text evidence="1">The sequence shown here is derived from an EMBL/GenBank/DDBJ whole genome shotgun (WGS) entry which is preliminary data.</text>
</comment>
<proteinExistence type="predicted"/>
<dbReference type="AlphaFoldDB" id="A0ABD4JGY8"/>
<evidence type="ECO:0000313" key="2">
    <source>
        <dbReference type="Proteomes" id="UP001318760"/>
    </source>
</evidence>
<reference evidence="1 2" key="1">
    <citation type="submission" date="2020-10" db="EMBL/GenBank/DDBJ databases">
        <title>Campylobacter californiensis sp. nov. isolated from cattle and feral swine in California.</title>
        <authorList>
            <person name="Miller W.G."/>
        </authorList>
    </citation>
    <scope>NUCLEOTIDE SEQUENCE [LARGE SCALE GENOMIC DNA]</scope>
    <source>
        <strain evidence="1 2">RM12919</strain>
    </source>
</reference>
<dbReference type="Proteomes" id="UP001318760">
    <property type="component" value="Unassembled WGS sequence"/>
</dbReference>
<organism evidence="1 2">
    <name type="scientific">Campylobacter californiensis</name>
    <dbReference type="NCBI Taxonomy" id="1032243"/>
    <lineage>
        <taxon>Bacteria</taxon>
        <taxon>Pseudomonadati</taxon>
        <taxon>Campylobacterota</taxon>
        <taxon>Epsilonproteobacteria</taxon>
        <taxon>Campylobacterales</taxon>
        <taxon>Campylobacteraceae</taxon>
        <taxon>Campylobacter</taxon>
    </lineage>
</organism>
<evidence type="ECO:0000313" key="1">
    <source>
        <dbReference type="EMBL" id="MBE2985566.1"/>
    </source>
</evidence>
<name>A0ABD4JGY8_9BACT</name>